<proteinExistence type="predicted"/>
<keyword evidence="2" id="KW-1185">Reference proteome</keyword>
<gene>
    <name evidence="1" type="ORF">LF1_16260</name>
</gene>
<dbReference type="EMBL" id="VRLW01000001">
    <property type="protein sequence ID" value="KAA1259098.1"/>
    <property type="molecule type" value="Genomic_DNA"/>
</dbReference>
<dbReference type="Proteomes" id="UP000322699">
    <property type="component" value="Unassembled WGS sequence"/>
</dbReference>
<dbReference type="AlphaFoldDB" id="A0A5B1CD63"/>
<name>A0A5B1CD63_9BACT</name>
<protein>
    <submittedName>
        <fullName evidence="1">Uncharacterized protein</fullName>
    </submittedName>
</protein>
<reference evidence="1 2" key="1">
    <citation type="submission" date="2019-08" db="EMBL/GenBank/DDBJ databases">
        <title>Deep-cultivation of Planctomycetes and their phenomic and genomic characterization uncovers novel biology.</title>
        <authorList>
            <person name="Wiegand S."/>
            <person name="Jogler M."/>
            <person name="Boedeker C."/>
            <person name="Pinto D."/>
            <person name="Vollmers J."/>
            <person name="Rivas-Marin E."/>
            <person name="Kohn T."/>
            <person name="Peeters S.H."/>
            <person name="Heuer A."/>
            <person name="Rast P."/>
            <person name="Oberbeckmann S."/>
            <person name="Bunk B."/>
            <person name="Jeske O."/>
            <person name="Meyerdierks A."/>
            <person name="Storesund J.E."/>
            <person name="Kallscheuer N."/>
            <person name="Luecker S."/>
            <person name="Lage O.M."/>
            <person name="Pohl T."/>
            <person name="Merkel B.J."/>
            <person name="Hornburger P."/>
            <person name="Mueller R.-W."/>
            <person name="Bruemmer F."/>
            <person name="Labrenz M."/>
            <person name="Spormann A.M."/>
            <person name="Op Den Camp H."/>
            <person name="Overmann J."/>
            <person name="Amann R."/>
            <person name="Jetten M.S.M."/>
            <person name="Mascher T."/>
            <person name="Medema M.H."/>
            <person name="Devos D.P."/>
            <person name="Kaster A.-K."/>
            <person name="Ovreas L."/>
            <person name="Rohde M."/>
            <person name="Galperin M.Y."/>
            <person name="Jogler C."/>
        </authorList>
    </citation>
    <scope>NUCLEOTIDE SEQUENCE [LARGE SCALE GENOMIC DNA]</scope>
    <source>
        <strain evidence="1 2">LF1</strain>
    </source>
</reference>
<accession>A0A5B1CD63</accession>
<evidence type="ECO:0000313" key="1">
    <source>
        <dbReference type="EMBL" id="KAA1259098.1"/>
    </source>
</evidence>
<comment type="caution">
    <text evidence="1">The sequence shown here is derived from an EMBL/GenBank/DDBJ whole genome shotgun (WGS) entry which is preliminary data.</text>
</comment>
<organism evidence="1 2">
    <name type="scientific">Rubripirellula obstinata</name>
    <dbReference type="NCBI Taxonomy" id="406547"/>
    <lineage>
        <taxon>Bacteria</taxon>
        <taxon>Pseudomonadati</taxon>
        <taxon>Planctomycetota</taxon>
        <taxon>Planctomycetia</taxon>
        <taxon>Pirellulales</taxon>
        <taxon>Pirellulaceae</taxon>
        <taxon>Rubripirellula</taxon>
    </lineage>
</organism>
<sequence length="44" mass="4829">MKANEVIDVLDVVAPMDENLSAPFIVTAKSVAGEVNVRVRQWES</sequence>
<evidence type="ECO:0000313" key="2">
    <source>
        <dbReference type="Proteomes" id="UP000322699"/>
    </source>
</evidence>